<comment type="similarity">
    <text evidence="1">Belongs to the UPF0065 (bug) family.</text>
</comment>
<dbReference type="PIRSF" id="PIRSF017082">
    <property type="entry name" value="YflP"/>
    <property type="match status" value="1"/>
</dbReference>
<dbReference type="PANTHER" id="PTHR42928:SF5">
    <property type="entry name" value="BLR1237 PROTEIN"/>
    <property type="match status" value="1"/>
</dbReference>
<protein>
    <submittedName>
        <fullName evidence="3">Tripartite tricarboxylate transporter substrate binding protein</fullName>
    </submittedName>
</protein>
<dbReference type="AlphaFoldDB" id="A0A371B7B4"/>
<accession>A0A371B7B4</accession>
<evidence type="ECO:0000313" key="3">
    <source>
        <dbReference type="EMBL" id="RDV03402.1"/>
    </source>
</evidence>
<sequence length="369" mass="39450">MKRRSAFCPSRNARFGSSQRGRQQARGHAMTRSKGETTMKRTSEILTTARPLRGLAIAAALAATTFAAGTALAQQYPAKNITAIVPFAAGGGADTQTRIWGGAIGPIINRRIIIENNGAAAGIPATKQGIAADPDGYTVLMGVASTITINPFTNKAADYKPLTDLKAVAIIGYTPYVLVVANNLNIKSFSELMKYGKENPGKLTYASWTSVGDLARRGLELRSGLAMTLVPYKGSVDAINDVVAGRASATIADSGSIMPFIKAGSVTPIAITTPQKSSFLPDVPTIDKLDVKDYVIDSWVAMFVPKDTPNDIVEYLNAKSREALKTKAVQDRYAEVAIEQLDYSAAETQAFMERQTKGWKALIEQVAAK</sequence>
<dbReference type="OrthoDB" id="7375033at2"/>
<dbReference type="PANTHER" id="PTHR42928">
    <property type="entry name" value="TRICARBOXYLATE-BINDING PROTEIN"/>
    <property type="match status" value="1"/>
</dbReference>
<reference evidence="4" key="1">
    <citation type="submission" date="2018-08" db="EMBL/GenBank/DDBJ databases">
        <authorList>
            <person name="Kim S.-J."/>
            <person name="Jung G.-Y."/>
        </authorList>
    </citation>
    <scope>NUCLEOTIDE SEQUENCE [LARGE SCALE GENOMIC DNA]</scope>
    <source>
        <strain evidence="4">GY_H</strain>
    </source>
</reference>
<keyword evidence="4" id="KW-1185">Reference proteome</keyword>
<dbReference type="Proteomes" id="UP000263993">
    <property type="component" value="Unassembled WGS sequence"/>
</dbReference>
<evidence type="ECO:0000256" key="2">
    <source>
        <dbReference type="SAM" id="MobiDB-lite"/>
    </source>
</evidence>
<organism evidence="3 4">
    <name type="scientific">Undibacter mobilis</name>
    <dbReference type="NCBI Taxonomy" id="2292256"/>
    <lineage>
        <taxon>Bacteria</taxon>
        <taxon>Pseudomonadati</taxon>
        <taxon>Pseudomonadota</taxon>
        <taxon>Alphaproteobacteria</taxon>
        <taxon>Hyphomicrobiales</taxon>
        <taxon>Nitrobacteraceae</taxon>
        <taxon>Undibacter</taxon>
    </lineage>
</organism>
<name>A0A371B7B4_9BRAD</name>
<evidence type="ECO:0000256" key="1">
    <source>
        <dbReference type="ARBA" id="ARBA00006987"/>
    </source>
</evidence>
<dbReference type="CDD" id="cd07012">
    <property type="entry name" value="PBP2_Bug_TTT"/>
    <property type="match status" value="1"/>
</dbReference>
<dbReference type="Gene3D" id="3.40.190.10">
    <property type="entry name" value="Periplasmic binding protein-like II"/>
    <property type="match status" value="1"/>
</dbReference>
<dbReference type="Pfam" id="PF03401">
    <property type="entry name" value="TctC"/>
    <property type="match status" value="1"/>
</dbReference>
<dbReference type="SUPFAM" id="SSF53850">
    <property type="entry name" value="Periplasmic binding protein-like II"/>
    <property type="match status" value="1"/>
</dbReference>
<feature type="compositionally biased region" description="Basic and acidic residues" evidence="2">
    <location>
        <begin position="33"/>
        <end position="42"/>
    </location>
</feature>
<gene>
    <name evidence="3" type="ORF">DXH78_01620</name>
</gene>
<proteinExistence type="inferred from homology"/>
<dbReference type="Gene3D" id="3.40.190.150">
    <property type="entry name" value="Bordetella uptake gene, domain 1"/>
    <property type="match status" value="1"/>
</dbReference>
<dbReference type="InterPro" id="IPR042100">
    <property type="entry name" value="Bug_dom1"/>
</dbReference>
<feature type="region of interest" description="Disordered" evidence="2">
    <location>
        <begin position="1"/>
        <end position="42"/>
    </location>
</feature>
<evidence type="ECO:0000313" key="4">
    <source>
        <dbReference type="Proteomes" id="UP000263993"/>
    </source>
</evidence>
<dbReference type="EMBL" id="QRGO01000001">
    <property type="protein sequence ID" value="RDV03402.1"/>
    <property type="molecule type" value="Genomic_DNA"/>
</dbReference>
<comment type="caution">
    <text evidence="3">The sequence shown here is derived from an EMBL/GenBank/DDBJ whole genome shotgun (WGS) entry which is preliminary data.</text>
</comment>
<dbReference type="InterPro" id="IPR005064">
    <property type="entry name" value="BUG"/>
</dbReference>